<dbReference type="Pfam" id="PF00702">
    <property type="entry name" value="Hydrolase"/>
    <property type="match status" value="1"/>
</dbReference>
<dbReference type="Pfam" id="PF03632">
    <property type="entry name" value="Glyco_hydro_65m"/>
    <property type="match status" value="1"/>
</dbReference>
<dbReference type="SUPFAM" id="SSF48208">
    <property type="entry name" value="Six-hairpin glycosidases"/>
    <property type="match status" value="1"/>
</dbReference>
<protein>
    <submittedName>
        <fullName evidence="7">Beta-phosphoglucomutase family hydrolase</fullName>
    </submittedName>
</protein>
<feature type="compositionally biased region" description="Low complexity" evidence="3">
    <location>
        <begin position="7"/>
        <end position="20"/>
    </location>
</feature>
<keyword evidence="2" id="KW-0326">Glycosidase</keyword>
<comment type="caution">
    <text evidence="7">The sequence shown here is derived from an EMBL/GenBank/DDBJ whole genome shotgun (WGS) entry which is preliminary data.</text>
</comment>
<dbReference type="SUPFAM" id="SSF74650">
    <property type="entry name" value="Galactose mutarotase-like"/>
    <property type="match status" value="1"/>
</dbReference>
<dbReference type="InterPro" id="IPR037018">
    <property type="entry name" value="GH65_N"/>
</dbReference>
<evidence type="ECO:0000256" key="3">
    <source>
        <dbReference type="SAM" id="MobiDB-lite"/>
    </source>
</evidence>
<evidence type="ECO:0000313" key="7">
    <source>
        <dbReference type="EMBL" id="GAA3510454.1"/>
    </source>
</evidence>
<dbReference type="Gene3D" id="1.50.10.10">
    <property type="match status" value="1"/>
</dbReference>
<accession>A0ABP6UKP7</accession>
<evidence type="ECO:0000256" key="2">
    <source>
        <dbReference type="ARBA" id="ARBA00023295"/>
    </source>
</evidence>
<reference evidence="8" key="1">
    <citation type="journal article" date="2019" name="Int. J. Syst. Evol. Microbiol.">
        <title>The Global Catalogue of Microorganisms (GCM) 10K type strain sequencing project: providing services to taxonomists for standard genome sequencing and annotation.</title>
        <authorList>
            <consortium name="The Broad Institute Genomics Platform"/>
            <consortium name="The Broad Institute Genome Sequencing Center for Infectious Disease"/>
            <person name="Wu L."/>
            <person name="Ma J."/>
        </authorList>
    </citation>
    <scope>NUCLEOTIDE SEQUENCE [LARGE SCALE GENOMIC DNA]</scope>
    <source>
        <strain evidence="8">JCM 17459</strain>
    </source>
</reference>
<dbReference type="InterPro" id="IPR012341">
    <property type="entry name" value="6hp_glycosidase-like_sf"/>
</dbReference>
<evidence type="ECO:0000313" key="8">
    <source>
        <dbReference type="Proteomes" id="UP001499841"/>
    </source>
</evidence>
<dbReference type="Proteomes" id="UP001499841">
    <property type="component" value="Unassembled WGS sequence"/>
</dbReference>
<dbReference type="Gene3D" id="3.40.50.1000">
    <property type="entry name" value="HAD superfamily/HAD-like"/>
    <property type="match status" value="1"/>
</dbReference>
<dbReference type="Gene3D" id="2.70.98.40">
    <property type="entry name" value="Glycoside hydrolase, family 65, N-terminal domain"/>
    <property type="match status" value="1"/>
</dbReference>
<dbReference type="InterPro" id="IPR005195">
    <property type="entry name" value="Glyco_hydro_65_M"/>
</dbReference>
<dbReference type="Pfam" id="PF03633">
    <property type="entry name" value="Glyco_hydro_65C"/>
    <property type="match status" value="1"/>
</dbReference>
<dbReference type="Gene3D" id="2.60.420.10">
    <property type="entry name" value="Maltose phosphorylase, domain 3"/>
    <property type="match status" value="1"/>
</dbReference>
<dbReference type="PANTHER" id="PTHR11051:SF8">
    <property type="entry name" value="PROTEIN-GLUCOSYLGALACTOSYLHYDROXYLYSINE GLUCOSIDASE"/>
    <property type="match status" value="1"/>
</dbReference>
<dbReference type="NCBIfam" id="TIGR01509">
    <property type="entry name" value="HAD-SF-IA-v3"/>
    <property type="match status" value="1"/>
</dbReference>
<evidence type="ECO:0000259" key="5">
    <source>
        <dbReference type="Pfam" id="PF03633"/>
    </source>
</evidence>
<evidence type="ECO:0000256" key="1">
    <source>
        <dbReference type="ARBA" id="ARBA00006171"/>
    </source>
</evidence>
<dbReference type="InterPro" id="IPR023214">
    <property type="entry name" value="HAD_sf"/>
</dbReference>
<gene>
    <name evidence="7" type="ORF">GCM10022262_38100</name>
</gene>
<dbReference type="EMBL" id="BAABBA010000029">
    <property type="protein sequence ID" value="GAA3510454.1"/>
    <property type="molecule type" value="Genomic_DNA"/>
</dbReference>
<dbReference type="InterPro" id="IPR036412">
    <property type="entry name" value="HAD-like_sf"/>
</dbReference>
<proteinExistence type="inferred from homology"/>
<keyword evidence="7" id="KW-0378">Hydrolase</keyword>
<dbReference type="SUPFAM" id="SSF56784">
    <property type="entry name" value="HAD-like"/>
    <property type="match status" value="1"/>
</dbReference>
<dbReference type="InterPro" id="IPR008928">
    <property type="entry name" value="6-hairpin_glycosidase_sf"/>
</dbReference>
<keyword evidence="8" id="KW-1185">Reference proteome</keyword>
<feature type="domain" description="Glycoside hydrolase family 65 N-terminal" evidence="6">
    <location>
        <begin position="273"/>
        <end position="524"/>
    </location>
</feature>
<dbReference type="Gene3D" id="1.10.150.240">
    <property type="entry name" value="Putative phosphatase, domain 2"/>
    <property type="match status" value="1"/>
</dbReference>
<feature type="region of interest" description="Disordered" evidence="3">
    <location>
        <begin position="1"/>
        <end position="20"/>
    </location>
</feature>
<dbReference type="InterPro" id="IPR011013">
    <property type="entry name" value="Gal_mutarotase_sf_dom"/>
</dbReference>
<name>A0ABP6UKP7_9MICO</name>
<dbReference type="Pfam" id="PF03636">
    <property type="entry name" value="Glyco_hydro_65N"/>
    <property type="match status" value="1"/>
</dbReference>
<dbReference type="GO" id="GO:0016787">
    <property type="term" value="F:hydrolase activity"/>
    <property type="evidence" value="ECO:0007669"/>
    <property type="project" value="UniProtKB-KW"/>
</dbReference>
<dbReference type="InterPro" id="IPR010976">
    <property type="entry name" value="B-phosphoglucomutase_hydrolase"/>
</dbReference>
<feature type="domain" description="Glycoside hydrolase family 65 C-terminal" evidence="5">
    <location>
        <begin position="985"/>
        <end position="1049"/>
    </location>
</feature>
<evidence type="ECO:0000259" key="4">
    <source>
        <dbReference type="Pfam" id="PF03632"/>
    </source>
</evidence>
<dbReference type="InterPro" id="IPR005196">
    <property type="entry name" value="Glyco_hydro_65_N"/>
</dbReference>
<dbReference type="SFLD" id="SFLDG01129">
    <property type="entry name" value="C1.5:_HAD__Beta-PGM__Phosphata"/>
    <property type="match status" value="1"/>
</dbReference>
<dbReference type="InterPro" id="IPR005194">
    <property type="entry name" value="Glyco_hydro_65_C"/>
</dbReference>
<comment type="similarity">
    <text evidence="1">Belongs to the HAD-like hydrolase superfamily. CbbY/CbbZ/Gph/YieH family.</text>
</comment>
<evidence type="ECO:0000259" key="6">
    <source>
        <dbReference type="Pfam" id="PF03636"/>
    </source>
</evidence>
<dbReference type="NCBIfam" id="TIGR02009">
    <property type="entry name" value="PGMB-YQAB-SF"/>
    <property type="match status" value="1"/>
</dbReference>
<sequence length="1073" mass="115160">MTPPTTRPASSTAVPAPTGAVPPQEAVVFDLDGVVTDTATLHAEAWRQLFETVLADPRAGGPGAHTPFDVVADYRRHVDGRSRVDGVAAFLAARGIDVPVGTPQDPAGAWTVHGLAAWKNEINLDLLAEHGAAAFPGTVDLLARLRAGGVPVALVTASRNASALLEAAGLAGAFDVVVDGDRAAELGLAGKPDPAMFLTAAGELGVDPARVAVVEDAVAGVQAARRGGFGLVVGVARAGQRAELEAAGAHLVVEDVGQLDLGALRADPWTLVYEGFDPAHEGHREALTTLGNGYLGTRGAAPERAADGVHYPGTYLAGVYNRLVSSVHGRQMEDEHLVNAPNWLPLDVRTDAGGWWSAGDLTTSRERRELDLRRGVLTRTAVLTDAAGRRLRLTQRRLVSMARPHLAALQTTLVAQGWDGTVQVRSGIDAGVVNANVTEYAALANRHLRTVGAKEAGAGTFVVEVETTQSQVRIAAAALTSVSGAAPGGTAEHDGELFAQVFDLPLEDGDPVTIDKTVAVFTSKDPAIASPRLAALSELDAVPGGFGDLLPAHEEAWARLWERFGVALEADTQTRLVINLHVFHLLQSLSAHTAALDAGVPARGLHGEGYRGHVFWDEVFVLPVLTAHLPRVSRGLLEYRWRRLDAARRAAAAAGLPGAMFPWQSGSDGREETPAELFNTRSGRWMPDNSRRQRHVGLAVAVNAWEYYQATGDVRWLAERGADLIIEVARFFTALATYDAATDRYHISGVMGPDEYHDGYPGAPGQGLADNAYTNVMTAWMCRRALDVLEAVAGHECDDVHARLGIRPEEPATWEHLSRRLAVPFLPDGIIAQFAGYEHLAELDWDRYRRTYGNIGRLDLILEAEGDATNWYKLAKQADVLMLIYLLGPDGLLGMLDRLGYPTTRHVLARTVDYYLARTAHGSTLSRVVHASVLARMDPARGWQTFREALAADLDDTQGGTTKEGIHLGAMAGTLDILTRSFAGLRTDGTTVALDPVLPAVLHALRVRLQHRGQRLQVSIDDDTLTVTAEPCVADPRVRLRVGGHEATLASGTTRRFRREADTWHPEQRTPAP</sequence>
<organism evidence="7 8">
    <name type="scientific">Georgenia daeguensis</name>
    <dbReference type="NCBI Taxonomy" id="908355"/>
    <lineage>
        <taxon>Bacteria</taxon>
        <taxon>Bacillati</taxon>
        <taxon>Actinomycetota</taxon>
        <taxon>Actinomycetes</taxon>
        <taxon>Micrococcales</taxon>
        <taxon>Bogoriellaceae</taxon>
        <taxon>Georgenia</taxon>
    </lineage>
</organism>
<dbReference type="SFLD" id="SFLDS00003">
    <property type="entry name" value="Haloacid_Dehalogenase"/>
    <property type="match status" value="1"/>
</dbReference>
<dbReference type="RefSeq" id="WP_345044831.1">
    <property type="nucleotide sequence ID" value="NZ_BAABBA010000029.1"/>
</dbReference>
<feature type="domain" description="Glycoside hydrolase family 65 central catalytic" evidence="4">
    <location>
        <begin position="580"/>
        <end position="975"/>
    </location>
</feature>
<dbReference type="InterPro" id="IPR023198">
    <property type="entry name" value="PGP-like_dom2"/>
</dbReference>
<dbReference type="InterPro" id="IPR006439">
    <property type="entry name" value="HAD-SF_hydro_IA"/>
</dbReference>
<dbReference type="PANTHER" id="PTHR11051">
    <property type="entry name" value="GLYCOSYL HYDROLASE-RELATED"/>
    <property type="match status" value="1"/>
</dbReference>